<dbReference type="InterPro" id="IPR050691">
    <property type="entry name" value="Hyaluronan_bind_Proteoglycan"/>
</dbReference>
<feature type="disulfide bond" evidence="14">
    <location>
        <begin position="201"/>
        <end position="222"/>
    </location>
</feature>
<dbReference type="GO" id="GO:0001501">
    <property type="term" value="P:skeletal system development"/>
    <property type="evidence" value="ECO:0007669"/>
    <property type="project" value="TreeGrafter"/>
</dbReference>
<dbReference type="InterPro" id="IPR001881">
    <property type="entry name" value="EGF-like_Ca-bd_dom"/>
</dbReference>
<dbReference type="CDD" id="cd00033">
    <property type="entry name" value="CCP"/>
    <property type="match status" value="1"/>
</dbReference>
<feature type="domain" description="C-type lectin" evidence="18">
    <location>
        <begin position="1000"/>
        <end position="1114"/>
    </location>
</feature>
<dbReference type="SMART" id="SM00034">
    <property type="entry name" value="CLECT"/>
    <property type="match status" value="1"/>
</dbReference>
<keyword evidence="9 12" id="KW-1015">Disulfide bond</keyword>
<dbReference type="FunFam" id="3.10.100.10:FF:000002">
    <property type="entry name" value="Hyaluronan proteoglycan link protein 1"/>
    <property type="match status" value="2"/>
</dbReference>
<organism evidence="22">
    <name type="scientific">Iconisemion striatum</name>
    <dbReference type="NCBI Taxonomy" id="60296"/>
    <lineage>
        <taxon>Eukaryota</taxon>
        <taxon>Metazoa</taxon>
        <taxon>Chordata</taxon>
        <taxon>Craniata</taxon>
        <taxon>Vertebrata</taxon>
        <taxon>Euteleostomi</taxon>
        <taxon>Actinopterygii</taxon>
        <taxon>Neopterygii</taxon>
        <taxon>Teleostei</taxon>
        <taxon>Neoteleostei</taxon>
        <taxon>Acanthomorphata</taxon>
        <taxon>Ovalentaria</taxon>
        <taxon>Atherinomorphae</taxon>
        <taxon>Cyprinodontiformes</taxon>
        <taxon>Nothobranchiidae</taxon>
        <taxon>Iconisemion</taxon>
    </lineage>
</organism>
<feature type="region of interest" description="Disordered" evidence="15">
    <location>
        <begin position="1180"/>
        <end position="1217"/>
    </location>
</feature>
<name>A0A1A7WC82_9TELE</name>
<dbReference type="GO" id="GO:0005509">
    <property type="term" value="F:calcium ion binding"/>
    <property type="evidence" value="ECO:0007669"/>
    <property type="project" value="InterPro"/>
</dbReference>
<keyword evidence="7" id="KW-0106">Calcium</keyword>
<dbReference type="SMART" id="SM00179">
    <property type="entry name" value="EGF_CA"/>
    <property type="match status" value="2"/>
</dbReference>
<dbReference type="PROSITE" id="PS50835">
    <property type="entry name" value="IG_LIKE"/>
    <property type="match status" value="1"/>
</dbReference>
<dbReference type="PROSITE" id="PS50963">
    <property type="entry name" value="LINK_2"/>
    <property type="match status" value="2"/>
</dbReference>
<feature type="domain" description="Link" evidence="21">
    <location>
        <begin position="155"/>
        <end position="250"/>
    </location>
</feature>
<dbReference type="EMBL" id="HADW01002033">
    <property type="protein sequence ID" value="SBP03433.1"/>
    <property type="molecule type" value="Transcribed_RNA"/>
</dbReference>
<evidence type="ECO:0000256" key="5">
    <source>
        <dbReference type="ARBA" id="ARBA00022729"/>
    </source>
</evidence>
<dbReference type="InterPro" id="IPR036179">
    <property type="entry name" value="Ig-like_dom_sf"/>
</dbReference>
<dbReference type="InterPro" id="IPR001304">
    <property type="entry name" value="C-type_lectin-like"/>
</dbReference>
<feature type="disulfide bond" evidence="13">
    <location>
        <begin position="1120"/>
        <end position="1163"/>
    </location>
</feature>
<dbReference type="InterPro" id="IPR035976">
    <property type="entry name" value="Sushi/SCR/CCP_sf"/>
</dbReference>
<feature type="compositionally biased region" description="Low complexity" evidence="15">
    <location>
        <begin position="560"/>
        <end position="573"/>
    </location>
</feature>
<keyword evidence="10" id="KW-0325">Glycoprotein</keyword>
<evidence type="ECO:0000256" key="2">
    <source>
        <dbReference type="ARBA" id="ARBA00022525"/>
    </source>
</evidence>
<evidence type="ECO:0000256" key="1">
    <source>
        <dbReference type="ARBA" id="ARBA00004613"/>
    </source>
</evidence>
<dbReference type="PROSITE" id="PS00010">
    <property type="entry name" value="ASX_HYDROXYL"/>
    <property type="match status" value="1"/>
</dbReference>
<evidence type="ECO:0000256" key="10">
    <source>
        <dbReference type="ARBA" id="ARBA00023180"/>
    </source>
</evidence>
<evidence type="ECO:0000259" key="18">
    <source>
        <dbReference type="PROSITE" id="PS50041"/>
    </source>
</evidence>
<evidence type="ECO:0000256" key="12">
    <source>
        <dbReference type="PROSITE-ProRule" id="PRU00076"/>
    </source>
</evidence>
<dbReference type="PROSITE" id="PS01187">
    <property type="entry name" value="EGF_CA"/>
    <property type="match status" value="1"/>
</dbReference>
<dbReference type="SUPFAM" id="SSF57196">
    <property type="entry name" value="EGF/Laminin"/>
    <property type="match status" value="1"/>
</dbReference>
<feature type="compositionally biased region" description="Polar residues" evidence="15">
    <location>
        <begin position="397"/>
        <end position="409"/>
    </location>
</feature>
<keyword evidence="6" id="KW-0677">Repeat</keyword>
<feature type="compositionally biased region" description="Polar residues" evidence="15">
    <location>
        <begin position="537"/>
        <end position="550"/>
    </location>
</feature>
<feature type="domain" description="Link" evidence="21">
    <location>
        <begin position="256"/>
        <end position="349"/>
    </location>
</feature>
<dbReference type="Pfam" id="PF00193">
    <property type="entry name" value="Xlink"/>
    <property type="match status" value="2"/>
</dbReference>
<dbReference type="CDD" id="cd03517">
    <property type="entry name" value="Link_domain_CSPGs_modules_1_3"/>
    <property type="match status" value="1"/>
</dbReference>
<reference evidence="22" key="1">
    <citation type="submission" date="2016-05" db="EMBL/GenBank/DDBJ databases">
        <authorList>
            <person name="Lavstsen T."/>
            <person name="Jespersen J.S."/>
        </authorList>
    </citation>
    <scope>NUCLEOTIDE SEQUENCE</scope>
    <source>
        <tissue evidence="22">Brain</tissue>
    </source>
</reference>
<dbReference type="InterPro" id="IPR007110">
    <property type="entry name" value="Ig-like_dom"/>
</dbReference>
<evidence type="ECO:0000313" key="22">
    <source>
        <dbReference type="EMBL" id="SBP03433.1"/>
    </source>
</evidence>
<dbReference type="InterPro" id="IPR000152">
    <property type="entry name" value="EGF-type_Asp/Asn_hydroxyl_site"/>
</dbReference>
<dbReference type="InterPro" id="IPR000436">
    <property type="entry name" value="Sushi_SCR_CCP_dom"/>
</dbReference>
<dbReference type="PROSITE" id="PS01186">
    <property type="entry name" value="EGF_2"/>
    <property type="match status" value="1"/>
</dbReference>
<keyword evidence="8" id="KW-0654">Proteoglycan</keyword>
<protein>
    <submittedName>
        <fullName evidence="22">Neurocan a</fullName>
    </submittedName>
</protein>
<feature type="compositionally biased region" description="Low complexity" evidence="15">
    <location>
        <begin position="701"/>
        <end position="723"/>
    </location>
</feature>
<dbReference type="SUPFAM" id="SSF56436">
    <property type="entry name" value="C-type lectin-like"/>
    <property type="match status" value="3"/>
</dbReference>
<feature type="disulfide bond" evidence="13">
    <location>
        <begin position="1149"/>
        <end position="1176"/>
    </location>
</feature>
<dbReference type="InterPro" id="IPR016186">
    <property type="entry name" value="C-type_lectin-like/link_sf"/>
</dbReference>
<evidence type="ECO:0000256" key="7">
    <source>
        <dbReference type="ARBA" id="ARBA00022837"/>
    </source>
</evidence>
<feature type="compositionally biased region" description="Basic and acidic residues" evidence="15">
    <location>
        <begin position="680"/>
        <end position="690"/>
    </location>
</feature>
<evidence type="ECO:0000256" key="16">
    <source>
        <dbReference type="SAM" id="SignalP"/>
    </source>
</evidence>
<feature type="disulfide bond" evidence="12">
    <location>
        <begin position="977"/>
        <end position="986"/>
    </location>
</feature>
<keyword evidence="4 13" id="KW-0768">Sushi</keyword>
<feature type="compositionally biased region" description="Basic residues" evidence="15">
    <location>
        <begin position="1180"/>
        <end position="1201"/>
    </location>
</feature>
<evidence type="ECO:0000256" key="9">
    <source>
        <dbReference type="ARBA" id="ARBA00023157"/>
    </source>
</evidence>
<dbReference type="FunFam" id="3.10.100.10:FF:000003">
    <property type="entry name" value="Versican core protein"/>
    <property type="match status" value="1"/>
</dbReference>
<feature type="compositionally biased region" description="Low complexity" evidence="15">
    <location>
        <begin position="746"/>
        <end position="847"/>
    </location>
</feature>
<evidence type="ECO:0000256" key="14">
    <source>
        <dbReference type="PROSITE-ProRule" id="PRU00323"/>
    </source>
</evidence>
<dbReference type="FunFam" id="2.10.25.10:FF:000537">
    <property type="entry name" value="Notch 3"/>
    <property type="match status" value="1"/>
</dbReference>
<dbReference type="InterPro" id="IPR018097">
    <property type="entry name" value="EGF_Ca-bd_CS"/>
</dbReference>
<dbReference type="PANTHER" id="PTHR22804">
    <property type="entry name" value="AGGRECAN/VERSICAN PROTEOGLYCAN"/>
    <property type="match status" value="1"/>
</dbReference>
<feature type="domain" description="Ig-like" evidence="19">
    <location>
        <begin position="23"/>
        <end position="151"/>
    </location>
</feature>
<dbReference type="InterPro" id="IPR013106">
    <property type="entry name" value="Ig_V-set"/>
</dbReference>
<evidence type="ECO:0000256" key="8">
    <source>
        <dbReference type="ARBA" id="ARBA00022974"/>
    </source>
</evidence>
<dbReference type="InterPro" id="IPR000742">
    <property type="entry name" value="EGF"/>
</dbReference>
<dbReference type="SUPFAM" id="SSF48726">
    <property type="entry name" value="Immunoglobulin"/>
    <property type="match status" value="1"/>
</dbReference>
<dbReference type="InterPro" id="IPR003599">
    <property type="entry name" value="Ig_sub"/>
</dbReference>
<feature type="signal peptide" evidence="16">
    <location>
        <begin position="1"/>
        <end position="27"/>
    </location>
</feature>
<feature type="compositionally biased region" description="Low complexity" evidence="15">
    <location>
        <begin position="375"/>
        <end position="396"/>
    </location>
</feature>
<dbReference type="Gene3D" id="2.60.40.10">
    <property type="entry name" value="Immunoglobulins"/>
    <property type="match status" value="1"/>
</dbReference>
<evidence type="ECO:0000259" key="19">
    <source>
        <dbReference type="PROSITE" id="PS50835"/>
    </source>
</evidence>
<dbReference type="SMART" id="SM00032">
    <property type="entry name" value="CCP"/>
    <property type="match status" value="1"/>
</dbReference>
<dbReference type="GO" id="GO:0072534">
    <property type="term" value="C:perineuronal net"/>
    <property type="evidence" value="ECO:0007669"/>
    <property type="project" value="TreeGrafter"/>
</dbReference>
<dbReference type="Pfam" id="PF07686">
    <property type="entry name" value="V-set"/>
    <property type="match status" value="1"/>
</dbReference>
<evidence type="ECO:0000256" key="4">
    <source>
        <dbReference type="ARBA" id="ARBA00022659"/>
    </source>
</evidence>
<evidence type="ECO:0000259" key="21">
    <source>
        <dbReference type="PROSITE" id="PS50963"/>
    </source>
</evidence>
<evidence type="ECO:0000256" key="11">
    <source>
        <dbReference type="ARBA" id="ARBA00023319"/>
    </source>
</evidence>
<evidence type="ECO:0000256" key="3">
    <source>
        <dbReference type="ARBA" id="ARBA00022536"/>
    </source>
</evidence>
<dbReference type="CDD" id="cd00054">
    <property type="entry name" value="EGF_CA"/>
    <property type="match status" value="2"/>
</dbReference>
<keyword evidence="11" id="KW-0393">Immunoglobulin domain</keyword>
<feature type="disulfide bond" evidence="14">
    <location>
        <begin position="299"/>
        <end position="320"/>
    </location>
</feature>
<feature type="region of interest" description="Disordered" evidence="15">
    <location>
        <begin position="375"/>
        <end position="409"/>
    </location>
</feature>
<dbReference type="Pfam" id="PF00084">
    <property type="entry name" value="Sushi"/>
    <property type="match status" value="1"/>
</dbReference>
<feature type="region of interest" description="Disordered" evidence="15">
    <location>
        <begin position="498"/>
        <end position="900"/>
    </location>
</feature>
<feature type="compositionally biased region" description="Polar residues" evidence="15">
    <location>
        <begin position="724"/>
        <end position="745"/>
    </location>
</feature>
<dbReference type="GO" id="GO:0005615">
    <property type="term" value="C:extracellular space"/>
    <property type="evidence" value="ECO:0007669"/>
    <property type="project" value="TreeGrafter"/>
</dbReference>
<dbReference type="FunFam" id="2.10.25.10:FF:000006">
    <property type="entry name" value="Versican core protein-like isoform 1"/>
    <property type="match status" value="1"/>
</dbReference>
<dbReference type="PROSITE" id="PS00615">
    <property type="entry name" value="C_TYPE_LECTIN_1"/>
    <property type="match status" value="1"/>
</dbReference>
<proteinExistence type="predicted"/>
<dbReference type="Gene3D" id="2.10.70.10">
    <property type="entry name" value="Complement Module, domain 1"/>
    <property type="match status" value="1"/>
</dbReference>
<dbReference type="EMBL" id="HADX01012639">
    <property type="protein sequence ID" value="SBP34871.1"/>
    <property type="molecule type" value="Transcribed_RNA"/>
</dbReference>
<dbReference type="PROSITE" id="PS50923">
    <property type="entry name" value="SUSHI"/>
    <property type="match status" value="1"/>
</dbReference>
<feature type="compositionally biased region" description="Low complexity" evidence="15">
    <location>
        <begin position="585"/>
        <end position="615"/>
    </location>
</feature>
<dbReference type="GO" id="GO:0010001">
    <property type="term" value="P:glial cell differentiation"/>
    <property type="evidence" value="ECO:0007669"/>
    <property type="project" value="TreeGrafter"/>
</dbReference>
<reference evidence="22" key="2">
    <citation type="submission" date="2016-06" db="EMBL/GenBank/DDBJ databases">
        <title>The genome of a short-lived fish provides insights into sex chromosome evolution and the genetic control of aging.</title>
        <authorList>
            <person name="Reichwald K."/>
            <person name="Felder M."/>
            <person name="Petzold A."/>
            <person name="Koch P."/>
            <person name="Groth M."/>
            <person name="Platzer M."/>
        </authorList>
    </citation>
    <scope>NUCLEOTIDE SEQUENCE</scope>
    <source>
        <tissue evidence="22">Brain</tissue>
    </source>
</reference>
<evidence type="ECO:0000256" key="6">
    <source>
        <dbReference type="ARBA" id="ARBA00022737"/>
    </source>
</evidence>
<feature type="disulfide bond" evidence="12">
    <location>
        <begin position="939"/>
        <end position="948"/>
    </location>
</feature>
<feature type="domain" description="EGF-like" evidence="17">
    <location>
        <begin position="951"/>
        <end position="987"/>
    </location>
</feature>
<feature type="domain" description="Sushi" evidence="20">
    <location>
        <begin position="1118"/>
        <end position="1178"/>
    </location>
</feature>
<dbReference type="SUPFAM" id="SSF57535">
    <property type="entry name" value="Complement control module/SCR domain"/>
    <property type="match status" value="1"/>
</dbReference>
<evidence type="ECO:0000259" key="20">
    <source>
        <dbReference type="PROSITE" id="PS50923"/>
    </source>
</evidence>
<sequence length="1217" mass="132793">MELTRCAAGRQILFALTLLLLLPSGLASSIVNMRRITHPTVQQMLAGEAVLPCVFTLQTSSSVQPPHILWTHSRPPAGGQGAPLEETVLSAKGDVIKVNKAFSGRIMLPGYAANPLNATMEISSLRTDDSGTYRCQVAMGNHYEVDTVPLVVSGVVFHYQAPDTRYAFSFSDAQRACEENSAQIASPAQLWAAHHDGLASCSAGWLDDQTVRYSIQSPELGCYGHKEFSAGVRNYGKRDPKEMFDVYCFAKELDGEVFHSSVPGRLSLSSASDRCVSLGGQLATPGQLYLAWRAGLDSCAPGWLSDGSVRYPVSWPRPECGGSQLGVHTVTPNSTADNTTALYDAYCYRGKVKETGSDSEIYTSPWKPWSYLTGSSDAESAATDSSNLTTQQTTTLAGSSKDSEVSPSNWTGLVDLEEEETPHRNSTDPWTSESSVSFVTLQLIPGQSSFDWGELMEPGPNSEEFIRPPAQPTPTEKEVISKIVKSIWKPWNYLVGTGDEEGTQRPSGHVKEEEIATKATDEGSNPSSPASPGLFSWGTSLFSSPSVEKTTSPEEDRTTHLTSSLGSFSSSPTAESSKILETSESRTFTPSSSPPEFTTTKETWITVDTETTTQQVDKREETVTSRASGRGGRGRGKKNRGEDRNRGEKVKGEEEGSGETTGAEAKGEIQVSHRPVGTSKPRERSRERSRERGHRKGQSKTTTTTTMTTVSPLETTVVTTTGTESDFSTSPAAENASLSISQELFQTLSSSPSPSPTTATSLSSSHASQSESLLEILSLPPSTSLPSSSHSSPPNITSPTSYSQTPPFSPSLSLSPSSLTSQTQTVESTTSPHTEVSDSTTDSLTTSHTVPEQGGAVNTSMSDALTLPGPQDDEESTWSHAVGSGALLPGSMEEENHRGGVNISTTTLSPSAEVEPCVTNPCLHGGKCLPQGTGYSCYCPQGYAGENCEIDVDDCQSEPCENGGTCIDKIDSFLCLCLPSYGGDTCEKDIEGCEHGWRKFHGHCYRYFSHRHTWEDAEKDCREHSAHLSSVLSKAEQEFINGLGHDNAWVGLNDRTVEEDFQWTDGNELVYENWRESQPDNFFAGGEDCVVTIAHEDGKWNDVPCNYNLPYICRKGTVLCGTPPAVENAHLIGRRRSHYDIHAVVRYQCSEGFYQRHIPTTRCRADGNWERPRIMCTKSRRSHRYRRHHHNQHHERRRNRRHGGEGRRVREDVHSDY</sequence>
<dbReference type="InterPro" id="IPR013783">
    <property type="entry name" value="Ig-like_fold"/>
</dbReference>
<dbReference type="PROSITE" id="PS50041">
    <property type="entry name" value="C_TYPE_LECTIN_2"/>
    <property type="match status" value="1"/>
</dbReference>
<evidence type="ECO:0000259" key="17">
    <source>
        <dbReference type="PROSITE" id="PS50026"/>
    </source>
</evidence>
<accession>A0A1A7WC82</accession>
<dbReference type="SMART" id="SM00445">
    <property type="entry name" value="LINK"/>
    <property type="match status" value="2"/>
</dbReference>
<dbReference type="GO" id="GO:0007417">
    <property type="term" value="P:central nervous system development"/>
    <property type="evidence" value="ECO:0007669"/>
    <property type="project" value="TreeGrafter"/>
</dbReference>
<keyword evidence="3 12" id="KW-0245">EGF-like domain</keyword>
<keyword evidence="5 16" id="KW-0732">Signal</keyword>
<dbReference type="PROSITE" id="PS50026">
    <property type="entry name" value="EGF_3"/>
    <property type="match status" value="2"/>
</dbReference>
<dbReference type="PANTHER" id="PTHR22804:SF24">
    <property type="entry name" value="NEUROCAN CORE PROTEIN"/>
    <property type="match status" value="1"/>
</dbReference>
<feature type="compositionally biased region" description="Basic and acidic residues" evidence="15">
    <location>
        <begin position="639"/>
        <end position="654"/>
    </location>
</feature>
<feature type="compositionally biased region" description="Basic and acidic residues" evidence="15">
    <location>
        <begin position="509"/>
        <end position="521"/>
    </location>
</feature>
<dbReference type="Pfam" id="PF00008">
    <property type="entry name" value="EGF"/>
    <property type="match status" value="2"/>
</dbReference>
<feature type="domain" description="EGF-like" evidence="17">
    <location>
        <begin position="913"/>
        <end position="949"/>
    </location>
</feature>
<dbReference type="InterPro" id="IPR000538">
    <property type="entry name" value="Link_dom"/>
</dbReference>
<dbReference type="GO" id="GO:0005540">
    <property type="term" value="F:hyaluronic acid binding"/>
    <property type="evidence" value="ECO:0007669"/>
    <property type="project" value="InterPro"/>
</dbReference>
<dbReference type="PROSITE" id="PS00022">
    <property type="entry name" value="EGF_1"/>
    <property type="match status" value="2"/>
</dbReference>
<dbReference type="SMART" id="SM00181">
    <property type="entry name" value="EGF"/>
    <property type="match status" value="2"/>
</dbReference>
<evidence type="ECO:0000256" key="15">
    <source>
        <dbReference type="SAM" id="MobiDB-lite"/>
    </source>
</evidence>
<dbReference type="Gene3D" id="2.10.25.10">
    <property type="entry name" value="Laminin"/>
    <property type="match status" value="2"/>
</dbReference>
<dbReference type="Pfam" id="PF00059">
    <property type="entry name" value="Lectin_C"/>
    <property type="match status" value="1"/>
</dbReference>
<dbReference type="GO" id="GO:0045202">
    <property type="term" value="C:synapse"/>
    <property type="evidence" value="ECO:0007669"/>
    <property type="project" value="TreeGrafter"/>
</dbReference>
<dbReference type="FunFam" id="2.10.70.10:FF:000003">
    <property type="entry name" value="Versican core protein"/>
    <property type="match status" value="1"/>
</dbReference>
<comment type="caution">
    <text evidence="12">Lacks conserved residue(s) required for the propagation of feature annotation.</text>
</comment>
<dbReference type="GO" id="GO:0002052">
    <property type="term" value="P:positive regulation of neuroblast proliferation"/>
    <property type="evidence" value="ECO:0007669"/>
    <property type="project" value="TreeGrafter"/>
</dbReference>
<dbReference type="PRINTS" id="PR01265">
    <property type="entry name" value="LINKMODULE"/>
</dbReference>
<dbReference type="GO" id="GO:0007155">
    <property type="term" value="P:cell adhesion"/>
    <property type="evidence" value="ECO:0007669"/>
    <property type="project" value="InterPro"/>
</dbReference>
<dbReference type="SMART" id="SM00409">
    <property type="entry name" value="IG"/>
    <property type="match status" value="1"/>
</dbReference>
<dbReference type="InterPro" id="IPR016187">
    <property type="entry name" value="CTDL_fold"/>
</dbReference>
<evidence type="ECO:0000256" key="13">
    <source>
        <dbReference type="PROSITE-ProRule" id="PRU00302"/>
    </source>
</evidence>
<dbReference type="InterPro" id="IPR018378">
    <property type="entry name" value="C-type_lectin_CS"/>
</dbReference>
<comment type="subcellular location">
    <subcellularLocation>
        <location evidence="1">Secreted</location>
    </subcellularLocation>
</comment>
<dbReference type="AlphaFoldDB" id="A0A1A7WC82"/>
<dbReference type="PROSITE" id="PS01241">
    <property type="entry name" value="LINK_1"/>
    <property type="match status" value="1"/>
</dbReference>
<keyword evidence="2" id="KW-0964">Secreted</keyword>
<feature type="compositionally biased region" description="Basic and acidic residues" evidence="15">
    <location>
        <begin position="1202"/>
        <end position="1217"/>
    </location>
</feature>
<feature type="chain" id="PRO_5015054345" evidence="16">
    <location>
        <begin position="28"/>
        <end position="1217"/>
    </location>
</feature>
<dbReference type="SMART" id="SM00406">
    <property type="entry name" value="IGv"/>
    <property type="match status" value="1"/>
</dbReference>
<dbReference type="Gene3D" id="3.10.100.10">
    <property type="entry name" value="Mannose-Binding Protein A, subunit A"/>
    <property type="match status" value="3"/>
</dbReference>
<gene>
    <name evidence="22" type="primary">NCANA</name>
</gene>